<evidence type="ECO:0000256" key="1">
    <source>
        <dbReference type="SAM" id="MobiDB-lite"/>
    </source>
</evidence>
<feature type="domain" description="DUF5681" evidence="2">
    <location>
        <begin position="3"/>
        <end position="50"/>
    </location>
</feature>
<evidence type="ECO:0000313" key="3">
    <source>
        <dbReference type="EMBL" id="OHV16375.1"/>
    </source>
</evidence>
<evidence type="ECO:0000313" key="4">
    <source>
        <dbReference type="Proteomes" id="UP000180215"/>
    </source>
</evidence>
<name>A0A1S1P5Q5_METEX</name>
<proteinExistence type="predicted"/>
<comment type="caution">
    <text evidence="3">The sequence shown here is derived from an EMBL/GenBank/DDBJ whole genome shotgun (WGS) entry which is preliminary data.</text>
</comment>
<dbReference type="InterPro" id="IPR043736">
    <property type="entry name" value="DUF5681"/>
</dbReference>
<gene>
    <name evidence="3" type="ORF">BK022_12595</name>
</gene>
<organism evidence="3 4">
    <name type="scientific">Methylorubrum extorquens</name>
    <name type="common">Methylobacterium dichloromethanicum</name>
    <name type="synonym">Methylobacterium extorquens</name>
    <dbReference type="NCBI Taxonomy" id="408"/>
    <lineage>
        <taxon>Bacteria</taxon>
        <taxon>Pseudomonadati</taxon>
        <taxon>Pseudomonadota</taxon>
        <taxon>Alphaproteobacteria</taxon>
        <taxon>Hyphomicrobiales</taxon>
        <taxon>Methylobacteriaceae</taxon>
        <taxon>Methylorubrum</taxon>
    </lineage>
</organism>
<dbReference type="Pfam" id="PF18932">
    <property type="entry name" value="DUF5681"/>
    <property type="match status" value="1"/>
</dbReference>
<accession>A0A1S1P5Q5</accession>
<dbReference type="AlphaFoldDB" id="A0A1S1P5Q5"/>
<reference evidence="3 4" key="1">
    <citation type="submission" date="2016-10" db="EMBL/GenBank/DDBJ databases">
        <title>Draft genome sequence of Methylobacterium extorquens CP3, a seed endophyte of Crotalaria pumila with plant growth-promoting and metal tolerance properties.</title>
        <authorList>
            <person name="Sanchez-Lopez A.S."/>
            <person name="Van Hamme J.D."/>
            <person name="Thijs S."/>
            <person name="Mcammond B.M."/>
            <person name="Stevens V."/>
            <person name="Gonzalez-Chavez M.D.C."/>
            <person name="Vangronsveld J."/>
        </authorList>
    </citation>
    <scope>NUCLEOTIDE SEQUENCE [LARGE SCALE GENOMIC DNA]</scope>
    <source>
        <strain evidence="3 4">CP3</strain>
    </source>
</reference>
<dbReference type="EMBL" id="MNAO01000134">
    <property type="protein sequence ID" value="OHV16375.1"/>
    <property type="molecule type" value="Genomic_DNA"/>
</dbReference>
<feature type="region of interest" description="Disordered" evidence="1">
    <location>
        <begin position="1"/>
        <end position="25"/>
    </location>
</feature>
<evidence type="ECO:0000259" key="2">
    <source>
        <dbReference type="Pfam" id="PF18932"/>
    </source>
</evidence>
<sequence>MAFQPGQSGNPGGRPKASARVRDAAREHTEAALAVLVQIATAGESEAARVAAANAILDRGYGKPTQPVDGDGEGGAIPVGLTVQFIRSAPSDGS</sequence>
<protein>
    <recommendedName>
        <fullName evidence="2">DUF5681 domain-containing protein</fullName>
    </recommendedName>
</protein>
<dbReference type="Proteomes" id="UP000180215">
    <property type="component" value="Unassembled WGS sequence"/>
</dbReference>